<sequence>MIKLNQASVSKEISSIRTNGQGLKQSNGNVNLSKTNLVTFKEYVNMFEDYQSALSNYENIIEQDTTAMDTTVTEIVENDREIAGQINK</sequence>
<evidence type="ECO:0000313" key="1">
    <source>
        <dbReference type="EMBL" id="EFH96192.1"/>
    </source>
</evidence>
<comment type="caution">
    <text evidence="1">The sequence shown here is derived from an EMBL/GenBank/DDBJ whole genome shotgun (WGS) entry which is preliminary data.</text>
</comment>
<protein>
    <recommendedName>
        <fullName evidence="2">TIGR04197 family type VII secretion effector</fullName>
    </recommendedName>
</protein>
<dbReference type="EMBL" id="ACJA02000001">
    <property type="protein sequence ID" value="EFH96192.1"/>
    <property type="molecule type" value="Genomic_DNA"/>
</dbReference>
<name>A0A0E1XA06_STAAU</name>
<gene>
    <name evidence="1" type="ORF">HMPREF0769_10194</name>
</gene>
<dbReference type="AlphaFoldDB" id="A0A0E1XA06"/>
<organism evidence="1">
    <name type="scientific">Staphylococcus aureus subsp. aureus MN8</name>
    <dbReference type="NCBI Taxonomy" id="548470"/>
    <lineage>
        <taxon>Bacteria</taxon>
        <taxon>Bacillati</taxon>
        <taxon>Bacillota</taxon>
        <taxon>Bacilli</taxon>
        <taxon>Bacillales</taxon>
        <taxon>Staphylococcaceae</taxon>
        <taxon>Staphylococcus</taxon>
    </lineage>
</organism>
<evidence type="ECO:0008006" key="2">
    <source>
        <dbReference type="Google" id="ProtNLM"/>
    </source>
</evidence>
<dbReference type="HOGENOM" id="CLU_184555_0_0_9"/>
<dbReference type="InterPro" id="IPR021477">
    <property type="entry name" value="TVIIS_effector_SACOL2603_fam"/>
</dbReference>
<dbReference type="Proteomes" id="UP000003455">
    <property type="component" value="Chromosome"/>
</dbReference>
<dbReference type="NCBIfam" id="TIGR04197">
    <property type="entry name" value="T7SS_SACOL2603"/>
    <property type="match status" value="1"/>
</dbReference>
<reference evidence="1" key="1">
    <citation type="submission" date="2010-05" db="EMBL/GenBank/DDBJ databases">
        <authorList>
            <person name="Muzny D."/>
            <person name="Qin X."/>
            <person name="Buhay C."/>
            <person name="Dugan-Rocha S."/>
            <person name="Ding Y."/>
            <person name="Chen G."/>
            <person name="Hawes A."/>
            <person name="Holder M."/>
            <person name="Jhangiani S."/>
            <person name="Johnson A."/>
            <person name="Khan Z."/>
            <person name="Li Z."/>
            <person name="Liu W."/>
            <person name="Liu X."/>
            <person name="Perez L."/>
            <person name="Shen H."/>
            <person name="Wang Q."/>
            <person name="Watt J."/>
            <person name="Xi L."/>
            <person name="Xin Y."/>
            <person name="Zhou J."/>
            <person name="Deng J."/>
            <person name="Jiang H."/>
            <person name="Liu Y."/>
            <person name="Qu J."/>
            <person name="Song X.-Z."/>
            <person name="Zhang L."/>
            <person name="Villasana D."/>
            <person name="Johnson A."/>
            <person name="Liu J."/>
            <person name="Liyanage D."/>
            <person name="Lorensuhewa L."/>
            <person name="Robinson T."/>
            <person name="Song A."/>
            <person name="Song B.-B."/>
            <person name="Dinh H."/>
            <person name="Thornton R."/>
            <person name="Coyle M."/>
            <person name="Francisco L."/>
            <person name="Jackson L."/>
            <person name="Javaid M."/>
            <person name="Korchina V."/>
            <person name="Kovar C."/>
            <person name="Mata R."/>
            <person name="Mathew T."/>
            <person name="Ngo R."/>
            <person name="Nguyen L."/>
            <person name="Nguyen N."/>
            <person name="Okwuonu G."/>
            <person name="Ongeri F."/>
            <person name="Pham C."/>
            <person name="Simmons D."/>
            <person name="Wilczek-Boney K."/>
            <person name="Hale W."/>
            <person name="Jakkamsetti A."/>
            <person name="Pham P."/>
            <person name="Ruth R."/>
            <person name="San Lucas F."/>
            <person name="Warren J."/>
            <person name="Zhang J."/>
            <person name="Zhao Z."/>
            <person name="Zhou C."/>
            <person name="Zhu D."/>
            <person name="Lee S."/>
            <person name="Bess C."/>
            <person name="Blankenburg K."/>
            <person name="Forbes L."/>
            <person name="Fu Q."/>
            <person name="Gubbala S."/>
            <person name="Hirani K."/>
            <person name="Jayaseelan J.C."/>
            <person name="Lara F."/>
            <person name="Munidasa M."/>
            <person name="Palculict T."/>
            <person name="Patil S."/>
            <person name="Pu L.-L."/>
            <person name="Saada N."/>
            <person name="Tang L."/>
            <person name="Weissenberger G."/>
            <person name="Zhu Y."/>
            <person name="Hemphill L."/>
            <person name="Shang Y."/>
            <person name="Youmans B."/>
            <person name="Ayvaz T."/>
            <person name="Ross M."/>
            <person name="Santibanez J."/>
            <person name="Aqrawi P."/>
            <person name="Gross S."/>
            <person name="Joshi V."/>
            <person name="Fowler G."/>
            <person name="Nazareth L."/>
            <person name="Reid J."/>
            <person name="Worley K."/>
            <person name="Petrosino J."/>
            <person name="Highlander S."/>
            <person name="Gibbs R."/>
        </authorList>
    </citation>
    <scope>NUCLEOTIDE SEQUENCE [LARGE SCALE GENOMIC DNA]</scope>
    <source>
        <strain evidence="1">MN8</strain>
    </source>
</reference>
<proteinExistence type="predicted"/>
<dbReference type="InterPro" id="IPR046318">
    <property type="entry name" value="DUF5344"/>
</dbReference>
<accession>A0A0E1XA06</accession>
<dbReference type="Pfam" id="PF17279">
    <property type="entry name" value="DUF5344"/>
    <property type="match status" value="1"/>
</dbReference>
<dbReference type="RefSeq" id="WP_000593835.1">
    <property type="nucleotide sequence ID" value="NZ_CM000952.1"/>
</dbReference>